<keyword evidence="4 7" id="KW-1133">Transmembrane helix</keyword>
<protein>
    <recommendedName>
        <fullName evidence="8">Cytochrome b561 bacterial/Ni-hydrogenase domain-containing protein</fullName>
    </recommendedName>
</protein>
<feature type="region of interest" description="Disordered" evidence="6">
    <location>
        <begin position="217"/>
        <end position="238"/>
    </location>
</feature>
<dbReference type="InterPro" id="IPR011577">
    <property type="entry name" value="Cyt_b561_bac/Ni-Hgenase"/>
</dbReference>
<accession>A0A0L8VG23</accession>
<dbReference type="OrthoDB" id="196472at2"/>
<dbReference type="Pfam" id="PF01292">
    <property type="entry name" value="Ni_hydr_CYTB"/>
    <property type="match status" value="1"/>
</dbReference>
<keyword evidence="3 7" id="KW-0812">Transmembrane</keyword>
<sequence>MNTKISTLSIKSIFHWFLAIGFTAAYISEDFDRNENVHYAFGLFVGALIMFRIIYGFVGPKWASYKVFLIGIKNQTASLVNLFKKGKAKYISNPLASIVMLCILIVGLLCSLSGFILYSIESNSLINLNLSENFVEEAHEILANLFLILIGIHVVGIIYDIIFLAKTKILLSILKVNKLAEKKSLKENIFQFTFSTLWLIVPFFAFYFGMSLPTENRSEKKKIQYEEKQDEYKEHDDD</sequence>
<feature type="transmembrane region" description="Helical" evidence="7">
    <location>
        <begin position="189"/>
        <end position="210"/>
    </location>
</feature>
<dbReference type="PANTHER" id="PTHR30485">
    <property type="entry name" value="NI/FE-HYDROGENASE 1 B-TYPE CYTOCHROME SUBUNIT"/>
    <property type="match status" value="1"/>
</dbReference>
<organism evidence="9 10">
    <name type="scientific">Sunxiuqinia dokdonensis</name>
    <dbReference type="NCBI Taxonomy" id="1409788"/>
    <lineage>
        <taxon>Bacteria</taxon>
        <taxon>Pseudomonadati</taxon>
        <taxon>Bacteroidota</taxon>
        <taxon>Bacteroidia</taxon>
        <taxon>Marinilabiliales</taxon>
        <taxon>Prolixibacteraceae</taxon>
        <taxon>Sunxiuqinia</taxon>
    </lineage>
</organism>
<evidence type="ECO:0000256" key="7">
    <source>
        <dbReference type="SAM" id="Phobius"/>
    </source>
</evidence>
<comment type="subcellular location">
    <subcellularLocation>
        <location evidence="1">Cell membrane</location>
        <topology evidence="1">Multi-pass membrane protein</topology>
    </subcellularLocation>
</comment>
<evidence type="ECO:0000256" key="3">
    <source>
        <dbReference type="ARBA" id="ARBA00022692"/>
    </source>
</evidence>
<keyword evidence="2" id="KW-1003">Cell membrane</keyword>
<dbReference type="RefSeq" id="WP_053178652.1">
    <property type="nucleotide sequence ID" value="NZ_LGIA01000004.1"/>
</dbReference>
<dbReference type="GO" id="GO:0020037">
    <property type="term" value="F:heme binding"/>
    <property type="evidence" value="ECO:0007669"/>
    <property type="project" value="TreeGrafter"/>
</dbReference>
<evidence type="ECO:0000259" key="8">
    <source>
        <dbReference type="Pfam" id="PF01292"/>
    </source>
</evidence>
<dbReference type="EMBL" id="LGIA01000004">
    <property type="protein sequence ID" value="KOH47122.1"/>
    <property type="molecule type" value="Genomic_DNA"/>
</dbReference>
<evidence type="ECO:0000256" key="5">
    <source>
        <dbReference type="ARBA" id="ARBA00023136"/>
    </source>
</evidence>
<comment type="caution">
    <text evidence="9">The sequence shown here is derived from an EMBL/GenBank/DDBJ whole genome shotgun (WGS) entry which is preliminary data.</text>
</comment>
<dbReference type="AlphaFoldDB" id="A0A0L8VG23"/>
<keyword evidence="10" id="KW-1185">Reference proteome</keyword>
<feature type="domain" description="Cytochrome b561 bacterial/Ni-hydrogenase" evidence="8">
    <location>
        <begin position="13"/>
        <end position="163"/>
    </location>
</feature>
<keyword evidence="5 7" id="KW-0472">Membrane</keyword>
<gene>
    <name evidence="9" type="ORF">NC99_00570</name>
</gene>
<evidence type="ECO:0000256" key="2">
    <source>
        <dbReference type="ARBA" id="ARBA00022475"/>
    </source>
</evidence>
<dbReference type="GO" id="GO:0009055">
    <property type="term" value="F:electron transfer activity"/>
    <property type="evidence" value="ECO:0007669"/>
    <property type="project" value="InterPro"/>
</dbReference>
<dbReference type="SUPFAM" id="SSF81342">
    <property type="entry name" value="Transmembrane di-heme cytochromes"/>
    <property type="match status" value="1"/>
</dbReference>
<evidence type="ECO:0000256" key="1">
    <source>
        <dbReference type="ARBA" id="ARBA00004651"/>
    </source>
</evidence>
<dbReference type="PANTHER" id="PTHR30485:SF2">
    <property type="entry name" value="BLL0597 PROTEIN"/>
    <property type="match status" value="1"/>
</dbReference>
<evidence type="ECO:0000256" key="4">
    <source>
        <dbReference type="ARBA" id="ARBA00022989"/>
    </source>
</evidence>
<dbReference type="STRING" id="1409788.NC99_00570"/>
<feature type="transmembrane region" description="Helical" evidence="7">
    <location>
        <begin position="95"/>
        <end position="121"/>
    </location>
</feature>
<proteinExistence type="predicted"/>
<dbReference type="Gene3D" id="1.20.950.20">
    <property type="entry name" value="Transmembrane di-heme cytochromes, Chain C"/>
    <property type="match status" value="1"/>
</dbReference>
<evidence type="ECO:0000256" key="6">
    <source>
        <dbReference type="SAM" id="MobiDB-lite"/>
    </source>
</evidence>
<dbReference type="InterPro" id="IPR051542">
    <property type="entry name" value="Hydrogenase_cytochrome"/>
</dbReference>
<feature type="transmembrane region" description="Helical" evidence="7">
    <location>
        <begin position="6"/>
        <end position="27"/>
    </location>
</feature>
<feature type="transmembrane region" description="Helical" evidence="7">
    <location>
        <begin position="141"/>
        <end position="165"/>
    </location>
</feature>
<dbReference type="InterPro" id="IPR016174">
    <property type="entry name" value="Di-haem_cyt_TM"/>
</dbReference>
<reference evidence="10" key="1">
    <citation type="submission" date="2015-07" db="EMBL/GenBank/DDBJ databases">
        <title>Genome sequencing of Sunxiuqinia dokdonensis strain SK.</title>
        <authorList>
            <person name="Ahn S."/>
            <person name="Kim B.-C."/>
        </authorList>
    </citation>
    <scope>NUCLEOTIDE SEQUENCE [LARGE SCALE GENOMIC DNA]</scope>
    <source>
        <strain evidence="10">SK</strain>
    </source>
</reference>
<evidence type="ECO:0000313" key="9">
    <source>
        <dbReference type="EMBL" id="KOH47122.1"/>
    </source>
</evidence>
<dbReference type="Proteomes" id="UP000036958">
    <property type="component" value="Unassembled WGS sequence"/>
</dbReference>
<name>A0A0L8VG23_9BACT</name>
<dbReference type="GO" id="GO:0005886">
    <property type="term" value="C:plasma membrane"/>
    <property type="evidence" value="ECO:0007669"/>
    <property type="project" value="UniProtKB-SubCell"/>
</dbReference>
<evidence type="ECO:0000313" key="10">
    <source>
        <dbReference type="Proteomes" id="UP000036958"/>
    </source>
</evidence>
<feature type="transmembrane region" description="Helical" evidence="7">
    <location>
        <begin position="39"/>
        <end position="58"/>
    </location>
</feature>
<dbReference type="GO" id="GO:0022904">
    <property type="term" value="P:respiratory electron transport chain"/>
    <property type="evidence" value="ECO:0007669"/>
    <property type="project" value="InterPro"/>
</dbReference>